<gene>
    <name evidence="2" type="ORF">Pcinc_022197</name>
</gene>
<protein>
    <submittedName>
        <fullName evidence="2">Uncharacterized protein</fullName>
    </submittedName>
</protein>
<proteinExistence type="predicted"/>
<reference evidence="2" key="1">
    <citation type="submission" date="2023-10" db="EMBL/GenBank/DDBJ databases">
        <title>Genome assemblies of two species of porcelain crab, Petrolisthes cinctipes and Petrolisthes manimaculis (Anomura: Porcellanidae).</title>
        <authorList>
            <person name="Angst P."/>
        </authorList>
    </citation>
    <scope>NUCLEOTIDE SEQUENCE</scope>
    <source>
        <strain evidence="2">PB745_01</strain>
        <tissue evidence="2">Gill</tissue>
    </source>
</reference>
<dbReference type="AlphaFoldDB" id="A0AAE1FFU1"/>
<evidence type="ECO:0000313" key="2">
    <source>
        <dbReference type="EMBL" id="KAK3872741.1"/>
    </source>
</evidence>
<evidence type="ECO:0000313" key="3">
    <source>
        <dbReference type="Proteomes" id="UP001286313"/>
    </source>
</evidence>
<feature type="region of interest" description="Disordered" evidence="1">
    <location>
        <begin position="115"/>
        <end position="251"/>
    </location>
</feature>
<feature type="region of interest" description="Disordered" evidence="1">
    <location>
        <begin position="1"/>
        <end position="23"/>
    </location>
</feature>
<feature type="compositionally biased region" description="Pro residues" evidence="1">
    <location>
        <begin position="191"/>
        <end position="213"/>
    </location>
</feature>
<feature type="compositionally biased region" description="Polar residues" evidence="1">
    <location>
        <begin position="1"/>
        <end position="12"/>
    </location>
</feature>
<accession>A0AAE1FFU1</accession>
<dbReference type="Proteomes" id="UP001286313">
    <property type="component" value="Unassembled WGS sequence"/>
</dbReference>
<feature type="compositionally biased region" description="Polar residues" evidence="1">
    <location>
        <begin position="115"/>
        <end position="145"/>
    </location>
</feature>
<comment type="caution">
    <text evidence="2">The sequence shown here is derived from an EMBL/GenBank/DDBJ whole genome shotgun (WGS) entry which is preliminary data.</text>
</comment>
<dbReference type="EMBL" id="JAWQEG010002319">
    <property type="protein sequence ID" value="KAK3872741.1"/>
    <property type="molecule type" value="Genomic_DNA"/>
</dbReference>
<feature type="compositionally biased region" description="Polar residues" evidence="1">
    <location>
        <begin position="241"/>
        <end position="251"/>
    </location>
</feature>
<keyword evidence="3" id="KW-1185">Reference proteome</keyword>
<sequence length="251" mass="28278">MLYPTSYTPTHNSTHDLDLTQTPLHHPDIPLEWELLEYRTELIRETLEQHKRAGTPSSSRMYEVLFNALMRLCKEAAECQYRPAPTHVHNPLTQPHHQYTPLPHSHPRTILSTPHITYRHSPTSPQPHPNYSSQAHTYSHQQSVHHISRPHAPPHTTHTPPQSTLQFPHTDLLPSPSPLPFSQSTLTQPLLPSPPLPIVNPSPTPPRPPPRSPSPTNTSLLPHPKHNPLPLHPTPPRSPSNTQSLASPTPR</sequence>
<organism evidence="2 3">
    <name type="scientific">Petrolisthes cinctipes</name>
    <name type="common">Flat porcelain crab</name>
    <dbReference type="NCBI Taxonomy" id="88211"/>
    <lineage>
        <taxon>Eukaryota</taxon>
        <taxon>Metazoa</taxon>
        <taxon>Ecdysozoa</taxon>
        <taxon>Arthropoda</taxon>
        <taxon>Crustacea</taxon>
        <taxon>Multicrustacea</taxon>
        <taxon>Malacostraca</taxon>
        <taxon>Eumalacostraca</taxon>
        <taxon>Eucarida</taxon>
        <taxon>Decapoda</taxon>
        <taxon>Pleocyemata</taxon>
        <taxon>Anomura</taxon>
        <taxon>Galatheoidea</taxon>
        <taxon>Porcellanidae</taxon>
        <taxon>Petrolisthes</taxon>
    </lineage>
</organism>
<feature type="compositionally biased region" description="Low complexity" evidence="1">
    <location>
        <begin position="180"/>
        <end position="190"/>
    </location>
</feature>
<name>A0AAE1FFU1_PETCI</name>
<evidence type="ECO:0000256" key="1">
    <source>
        <dbReference type="SAM" id="MobiDB-lite"/>
    </source>
</evidence>